<evidence type="ECO:0000256" key="2">
    <source>
        <dbReference type="PROSITE-ProRule" id="PRU00176"/>
    </source>
</evidence>
<evidence type="ECO:0000313" key="6">
    <source>
        <dbReference type="EMBL" id="KAJ9549092.1"/>
    </source>
</evidence>
<dbReference type="CDD" id="cd00780">
    <property type="entry name" value="NTF2"/>
    <property type="match status" value="1"/>
</dbReference>
<dbReference type="GO" id="GO:1990904">
    <property type="term" value="C:ribonucleoprotein complex"/>
    <property type="evidence" value="ECO:0007669"/>
    <property type="project" value="TreeGrafter"/>
</dbReference>
<protein>
    <recommendedName>
        <fullName evidence="8">Nuclear transport factor 2</fullName>
    </recommendedName>
</protein>
<dbReference type="InterPro" id="IPR000504">
    <property type="entry name" value="RRM_dom"/>
</dbReference>
<keyword evidence="7" id="KW-1185">Reference proteome</keyword>
<dbReference type="PROSITE" id="PS50102">
    <property type="entry name" value="RRM"/>
    <property type="match status" value="1"/>
</dbReference>
<feature type="domain" description="RRM" evidence="4">
    <location>
        <begin position="325"/>
        <end position="402"/>
    </location>
</feature>
<dbReference type="Gene3D" id="3.30.70.330">
    <property type="match status" value="1"/>
</dbReference>
<feature type="compositionally biased region" description="Polar residues" evidence="3">
    <location>
        <begin position="199"/>
        <end position="225"/>
    </location>
</feature>
<evidence type="ECO:0008006" key="8">
    <source>
        <dbReference type="Google" id="ProtNLM"/>
    </source>
</evidence>
<dbReference type="SUPFAM" id="SSF54427">
    <property type="entry name" value="NTF2-like"/>
    <property type="match status" value="1"/>
</dbReference>
<dbReference type="Gene3D" id="3.10.450.50">
    <property type="match status" value="1"/>
</dbReference>
<dbReference type="InterPro" id="IPR035979">
    <property type="entry name" value="RBD_domain_sf"/>
</dbReference>
<keyword evidence="1 2" id="KW-0694">RNA-binding</keyword>
<dbReference type="InterPro" id="IPR039539">
    <property type="entry name" value="Ras_GTPase_bind_prot"/>
</dbReference>
<accession>A0AA38W6X7</accession>
<feature type="compositionally biased region" description="Low complexity" evidence="3">
    <location>
        <begin position="292"/>
        <end position="311"/>
    </location>
</feature>
<sequence length="430" mass="47608">MVRKSKASKVQSLPSIPETNHLPSEHRHSAQDVAEAFVPRYYDILYEHPEEAHKFYKDHSVLSRPNADGSVRTITTVKGIDAEIRGSDMKDCWTTKILSMYAQDSLQESVFVGITGVSQSKDNAIRYFSQNFLLAPQTNGFYVLNDFYQFIDEVISPKITGIDSFPGYLIKDCVQTIMKDKCISTEDDIDEINQINANSSDTKNSLLPNEQKNSAPEIAQSVSSTDQEDVKKESYASIVAKNTTEVGHKVLEKELNHKSSSTGETSGVKDDDDQPNSPDSNGQESGNRETYASIVARQSSSSAISATPESSVLPPKQVPPPRYAKTVLIKDIPPHLNRDTLTKAIQDQLGSLKQKNIHIRGYEDGYSYAFVEFYQPKCARQAVQIGSIKFDGWECPIEPKKPREDLEPCCVRENGGDNGGGISYSSSSSS</sequence>
<feature type="compositionally biased region" description="Polar residues" evidence="3">
    <location>
        <begin position="8"/>
        <end position="22"/>
    </location>
</feature>
<feature type="region of interest" description="Disordered" evidence="3">
    <location>
        <begin position="199"/>
        <end position="231"/>
    </location>
</feature>
<dbReference type="PANTHER" id="PTHR10693:SF70">
    <property type="entry name" value="NUCLEOTIDE-BINDING ALPHA-BETA PLAIT DOMAIN, NTF2-LIKE DOMAIN PROTEIN-RELATED"/>
    <property type="match status" value="1"/>
</dbReference>
<organism evidence="6 7">
    <name type="scientific">Centaurea solstitialis</name>
    <name type="common">yellow star-thistle</name>
    <dbReference type="NCBI Taxonomy" id="347529"/>
    <lineage>
        <taxon>Eukaryota</taxon>
        <taxon>Viridiplantae</taxon>
        <taxon>Streptophyta</taxon>
        <taxon>Embryophyta</taxon>
        <taxon>Tracheophyta</taxon>
        <taxon>Spermatophyta</taxon>
        <taxon>Magnoliopsida</taxon>
        <taxon>eudicotyledons</taxon>
        <taxon>Gunneridae</taxon>
        <taxon>Pentapetalae</taxon>
        <taxon>asterids</taxon>
        <taxon>campanulids</taxon>
        <taxon>Asterales</taxon>
        <taxon>Asteraceae</taxon>
        <taxon>Carduoideae</taxon>
        <taxon>Cardueae</taxon>
        <taxon>Centaureinae</taxon>
        <taxon>Centaurea</taxon>
    </lineage>
</organism>
<dbReference type="InterPro" id="IPR002075">
    <property type="entry name" value="NTF2_dom"/>
</dbReference>
<dbReference type="PROSITE" id="PS50177">
    <property type="entry name" value="NTF2_DOMAIN"/>
    <property type="match status" value="1"/>
</dbReference>
<feature type="region of interest" description="Disordered" evidence="3">
    <location>
        <begin position="1"/>
        <end position="29"/>
    </location>
</feature>
<dbReference type="Pfam" id="PF02136">
    <property type="entry name" value="NTF2"/>
    <property type="match status" value="1"/>
</dbReference>
<dbReference type="PANTHER" id="PTHR10693">
    <property type="entry name" value="RAS GTPASE-ACTIVATING PROTEIN-BINDING PROTEIN"/>
    <property type="match status" value="1"/>
</dbReference>
<evidence type="ECO:0000259" key="4">
    <source>
        <dbReference type="PROSITE" id="PS50102"/>
    </source>
</evidence>
<comment type="caution">
    <text evidence="6">The sequence shown here is derived from an EMBL/GenBank/DDBJ whole genome shotgun (WGS) entry which is preliminary data.</text>
</comment>
<evidence type="ECO:0000259" key="5">
    <source>
        <dbReference type="PROSITE" id="PS50177"/>
    </source>
</evidence>
<name>A0AA38W6X7_9ASTR</name>
<evidence type="ECO:0000256" key="3">
    <source>
        <dbReference type="SAM" id="MobiDB-lite"/>
    </source>
</evidence>
<dbReference type="CDD" id="cd00590">
    <property type="entry name" value="RRM_SF"/>
    <property type="match status" value="1"/>
</dbReference>
<reference evidence="6" key="1">
    <citation type="submission" date="2023-03" db="EMBL/GenBank/DDBJ databases">
        <title>Chromosome-scale reference genome and RAD-based genetic map of yellow starthistle (Centaurea solstitialis) reveal putative structural variation and QTLs associated with invader traits.</title>
        <authorList>
            <person name="Reatini B."/>
            <person name="Cang F.A."/>
            <person name="Jiang Q."/>
            <person name="Mckibben M.T.W."/>
            <person name="Barker M.S."/>
            <person name="Rieseberg L.H."/>
            <person name="Dlugosch K.M."/>
        </authorList>
    </citation>
    <scope>NUCLEOTIDE SEQUENCE</scope>
    <source>
        <strain evidence="6">CAN-66</strain>
        <tissue evidence="6">Leaf</tissue>
    </source>
</reference>
<evidence type="ECO:0000256" key="1">
    <source>
        <dbReference type="ARBA" id="ARBA00022884"/>
    </source>
</evidence>
<dbReference type="GO" id="GO:0003729">
    <property type="term" value="F:mRNA binding"/>
    <property type="evidence" value="ECO:0007669"/>
    <property type="project" value="TreeGrafter"/>
</dbReference>
<dbReference type="InterPro" id="IPR032710">
    <property type="entry name" value="NTF2-like_dom_sf"/>
</dbReference>
<dbReference type="InterPro" id="IPR018222">
    <property type="entry name" value="Nuclear_transport_factor_2_euk"/>
</dbReference>
<dbReference type="InterPro" id="IPR012677">
    <property type="entry name" value="Nucleotide-bd_a/b_plait_sf"/>
</dbReference>
<proteinExistence type="predicted"/>
<feature type="region of interest" description="Disordered" evidence="3">
    <location>
        <begin position="249"/>
        <end position="320"/>
    </location>
</feature>
<feature type="region of interest" description="Disordered" evidence="3">
    <location>
        <begin position="399"/>
        <end position="430"/>
    </location>
</feature>
<dbReference type="AlphaFoldDB" id="A0AA38W6X7"/>
<feature type="domain" description="NTF2" evidence="5">
    <location>
        <begin position="33"/>
        <end position="150"/>
    </location>
</feature>
<dbReference type="EMBL" id="JARYMX010000005">
    <property type="protein sequence ID" value="KAJ9549092.1"/>
    <property type="molecule type" value="Genomic_DNA"/>
</dbReference>
<evidence type="ECO:0000313" key="7">
    <source>
        <dbReference type="Proteomes" id="UP001172457"/>
    </source>
</evidence>
<dbReference type="SUPFAM" id="SSF54928">
    <property type="entry name" value="RNA-binding domain, RBD"/>
    <property type="match status" value="1"/>
</dbReference>
<dbReference type="Proteomes" id="UP001172457">
    <property type="component" value="Chromosome 5"/>
</dbReference>
<gene>
    <name evidence="6" type="ORF">OSB04_021635</name>
</gene>
<dbReference type="GO" id="GO:0005829">
    <property type="term" value="C:cytosol"/>
    <property type="evidence" value="ECO:0007669"/>
    <property type="project" value="TreeGrafter"/>
</dbReference>